<dbReference type="EMBL" id="BPLR01014599">
    <property type="protein sequence ID" value="GIY69843.1"/>
    <property type="molecule type" value="Genomic_DNA"/>
</dbReference>
<reference evidence="1 2" key="1">
    <citation type="submission" date="2021-06" db="EMBL/GenBank/DDBJ databases">
        <title>Caerostris extrusa draft genome.</title>
        <authorList>
            <person name="Kono N."/>
            <person name="Arakawa K."/>
        </authorList>
    </citation>
    <scope>NUCLEOTIDE SEQUENCE [LARGE SCALE GENOMIC DNA]</scope>
</reference>
<dbReference type="AlphaFoldDB" id="A0AAV4VJY1"/>
<gene>
    <name evidence="1" type="ORF">CEXT_379931</name>
</gene>
<sequence length="367" mass="41137">MNKTYNCTSYLQSFASQSVDYEHGMSSYNRHLNIDNLDTENSCRNKVFLKCPIVFDYGHKSVKDINDNFNSKVFPAAGNTVSITEGTMPAYFKSEYSCIDADCSNDAKGSPLKSHCDDQNSNISKKNRVGETVKSAEDNDWETKYSIDSVSKGKIYSELHLMTHSPKIEIPSNRKTFSSHVSKSNDNNKNASVNELKMDTVVSPSVNFNVQNSLSYPDFVDFNNTSSNSALPNITQGNSSFPLHFPSSSSLKIDFRTPLHGRRTLLPTPTLQVHKNANKDKFGTSTISQKYLNLNMPLNDYNIDISSPSIQSSLLTDPSINFSSPHSVHLPSQLHSHNRYSRSRQTKCVCLAPRWLKASVEMLYLIL</sequence>
<evidence type="ECO:0000313" key="1">
    <source>
        <dbReference type="EMBL" id="GIY69843.1"/>
    </source>
</evidence>
<name>A0AAV4VJY1_CAEEX</name>
<proteinExistence type="predicted"/>
<dbReference type="Proteomes" id="UP001054945">
    <property type="component" value="Unassembled WGS sequence"/>
</dbReference>
<comment type="caution">
    <text evidence="1">The sequence shown here is derived from an EMBL/GenBank/DDBJ whole genome shotgun (WGS) entry which is preliminary data.</text>
</comment>
<keyword evidence="2" id="KW-1185">Reference proteome</keyword>
<accession>A0AAV4VJY1</accession>
<organism evidence="1 2">
    <name type="scientific">Caerostris extrusa</name>
    <name type="common">Bark spider</name>
    <name type="synonym">Caerostris bankana</name>
    <dbReference type="NCBI Taxonomy" id="172846"/>
    <lineage>
        <taxon>Eukaryota</taxon>
        <taxon>Metazoa</taxon>
        <taxon>Ecdysozoa</taxon>
        <taxon>Arthropoda</taxon>
        <taxon>Chelicerata</taxon>
        <taxon>Arachnida</taxon>
        <taxon>Araneae</taxon>
        <taxon>Araneomorphae</taxon>
        <taxon>Entelegynae</taxon>
        <taxon>Araneoidea</taxon>
        <taxon>Araneidae</taxon>
        <taxon>Caerostris</taxon>
    </lineage>
</organism>
<evidence type="ECO:0000313" key="2">
    <source>
        <dbReference type="Proteomes" id="UP001054945"/>
    </source>
</evidence>
<protein>
    <submittedName>
        <fullName evidence="1">Uncharacterized protein</fullName>
    </submittedName>
</protein>